<reference evidence="1 2" key="1">
    <citation type="journal article" date="2018" name="Front. Plant Sci.">
        <title>Red Clover (Trifolium pratense) and Zigzag Clover (T. medium) - A Picture of Genomic Similarities and Differences.</title>
        <authorList>
            <person name="Dluhosova J."/>
            <person name="Istvanek J."/>
            <person name="Nedelnik J."/>
            <person name="Repkova J."/>
        </authorList>
    </citation>
    <scope>NUCLEOTIDE SEQUENCE [LARGE SCALE GENOMIC DNA]</scope>
    <source>
        <strain evidence="2">cv. 10/8</strain>
        <tissue evidence="1">Leaf</tissue>
    </source>
</reference>
<organism evidence="1 2">
    <name type="scientific">Trifolium medium</name>
    <dbReference type="NCBI Taxonomy" id="97028"/>
    <lineage>
        <taxon>Eukaryota</taxon>
        <taxon>Viridiplantae</taxon>
        <taxon>Streptophyta</taxon>
        <taxon>Embryophyta</taxon>
        <taxon>Tracheophyta</taxon>
        <taxon>Spermatophyta</taxon>
        <taxon>Magnoliopsida</taxon>
        <taxon>eudicotyledons</taxon>
        <taxon>Gunneridae</taxon>
        <taxon>Pentapetalae</taxon>
        <taxon>rosids</taxon>
        <taxon>fabids</taxon>
        <taxon>Fabales</taxon>
        <taxon>Fabaceae</taxon>
        <taxon>Papilionoideae</taxon>
        <taxon>50 kb inversion clade</taxon>
        <taxon>NPAAA clade</taxon>
        <taxon>Hologalegina</taxon>
        <taxon>IRL clade</taxon>
        <taxon>Trifolieae</taxon>
        <taxon>Trifolium</taxon>
    </lineage>
</organism>
<accession>A0A392RIV3</accession>
<dbReference type="Proteomes" id="UP000265520">
    <property type="component" value="Unassembled WGS sequence"/>
</dbReference>
<keyword evidence="2" id="KW-1185">Reference proteome</keyword>
<dbReference type="EMBL" id="LXQA010230281">
    <property type="protein sequence ID" value="MCI36082.1"/>
    <property type="molecule type" value="Genomic_DNA"/>
</dbReference>
<evidence type="ECO:0000313" key="1">
    <source>
        <dbReference type="EMBL" id="MCI36082.1"/>
    </source>
</evidence>
<feature type="non-terminal residue" evidence="1">
    <location>
        <position position="42"/>
    </location>
</feature>
<name>A0A392RIV3_9FABA</name>
<proteinExistence type="predicted"/>
<dbReference type="AlphaFoldDB" id="A0A392RIV3"/>
<sequence length="42" mass="4121">MEVGGGRGAELGGARAIVPAKRAISDSTVGDVPTGNSVIKLL</sequence>
<evidence type="ECO:0000313" key="2">
    <source>
        <dbReference type="Proteomes" id="UP000265520"/>
    </source>
</evidence>
<comment type="caution">
    <text evidence="1">The sequence shown here is derived from an EMBL/GenBank/DDBJ whole genome shotgun (WGS) entry which is preliminary data.</text>
</comment>
<protein>
    <submittedName>
        <fullName evidence="1">Uncharacterized protein</fullName>
    </submittedName>
</protein>